<name>A0A3E4TQG2_9FIRM</name>
<evidence type="ECO:0000256" key="1">
    <source>
        <dbReference type="SAM" id="Coils"/>
    </source>
</evidence>
<evidence type="ECO:0000313" key="3">
    <source>
        <dbReference type="Proteomes" id="UP000261257"/>
    </source>
</evidence>
<reference evidence="2 3" key="1">
    <citation type="submission" date="2018-08" db="EMBL/GenBank/DDBJ databases">
        <title>A genome reference for cultivated species of the human gut microbiota.</title>
        <authorList>
            <person name="Zou Y."/>
            <person name="Xue W."/>
            <person name="Luo G."/>
        </authorList>
    </citation>
    <scope>NUCLEOTIDE SEQUENCE [LARGE SCALE GENOMIC DNA]</scope>
    <source>
        <strain evidence="2 3">TF05-11AC</strain>
    </source>
</reference>
<proteinExistence type="predicted"/>
<feature type="coiled-coil region" evidence="1">
    <location>
        <begin position="127"/>
        <end position="154"/>
    </location>
</feature>
<accession>A0A3E4TQG2</accession>
<dbReference type="Proteomes" id="UP000261257">
    <property type="component" value="Unassembled WGS sequence"/>
</dbReference>
<evidence type="ECO:0000313" key="2">
    <source>
        <dbReference type="EMBL" id="RGL92880.1"/>
    </source>
</evidence>
<organism evidence="2 3">
    <name type="scientific">Hungatella hathewayi</name>
    <dbReference type="NCBI Taxonomy" id="154046"/>
    <lineage>
        <taxon>Bacteria</taxon>
        <taxon>Bacillati</taxon>
        <taxon>Bacillota</taxon>
        <taxon>Clostridia</taxon>
        <taxon>Lachnospirales</taxon>
        <taxon>Lachnospiraceae</taxon>
        <taxon>Hungatella</taxon>
    </lineage>
</organism>
<sequence>MNQAEKAELLEQLEQWNKKDEYSRCIRAIEAIPEQERGYLLTVKLSRAYSNLAVLGDHGEHGTDGEVDGDLIRHAIELLESVRAQGENDPYWNARMGYSCLMAYRSAASAYEYAKHWLALVPDDSAAQKLVRDCEEYLEEEKALELDLKEREEIIRKETPDDVKKRGGGYL</sequence>
<gene>
    <name evidence="2" type="ORF">DXC39_31405</name>
</gene>
<dbReference type="EMBL" id="QSSQ01000063">
    <property type="protein sequence ID" value="RGL92880.1"/>
    <property type="molecule type" value="Genomic_DNA"/>
</dbReference>
<comment type="caution">
    <text evidence="2">The sequence shown here is derived from an EMBL/GenBank/DDBJ whole genome shotgun (WGS) entry which is preliminary data.</text>
</comment>
<evidence type="ECO:0008006" key="4">
    <source>
        <dbReference type="Google" id="ProtNLM"/>
    </source>
</evidence>
<keyword evidence="1" id="KW-0175">Coiled coil</keyword>
<dbReference type="AlphaFoldDB" id="A0A3E4TQG2"/>
<protein>
    <recommendedName>
        <fullName evidence="4">Tetratricopeptide repeat protein</fullName>
    </recommendedName>
</protein>